<dbReference type="Gene3D" id="3.90.70.10">
    <property type="entry name" value="Cysteine proteinases"/>
    <property type="match status" value="1"/>
</dbReference>
<evidence type="ECO:0000259" key="3">
    <source>
        <dbReference type="PROSITE" id="PS50235"/>
    </source>
</evidence>
<keyword evidence="4" id="KW-0378">Hydrolase</keyword>
<reference evidence="4 5" key="1">
    <citation type="journal article" date="2018" name="PLoS Genet.">
        <title>Population sequencing reveals clonal diversity and ancestral inbreeding in the grapevine cultivar Chardonnay.</title>
        <authorList>
            <person name="Roach M.J."/>
            <person name="Johnson D.L."/>
            <person name="Bohlmann J."/>
            <person name="van Vuuren H.J."/>
            <person name="Jones S.J."/>
            <person name="Pretorius I.S."/>
            <person name="Schmidt S.A."/>
            <person name="Borneman A.R."/>
        </authorList>
    </citation>
    <scope>NUCLEOTIDE SEQUENCE [LARGE SCALE GENOMIC DNA]</scope>
    <source>
        <strain evidence="5">cv. Chardonnay</strain>
        <tissue evidence="4">Leaf</tissue>
    </source>
</reference>
<sequence length="421" mass="47045">MLTLCVHFQDNPIEIYERASTIFRVESELLHIWDFSGQTTLLLMNDRTKSANDYLSRSDEVTRERSGGAGSTVHDTMAPEVFSPRQKLKYMHICAILLELQVYGLTDSMKGRGGKKDDQMVGQTKMEGSFVSGSLKMNGSTGNVDSYFTLSHTKLFGRGYREAGFLGVTGLHNLGNTCFMNSAIQCLGELALAFGDLLRKLWAPGATPVAPRMFKLKLSSFAPSSEFLAFLLDGLHEDLNRVKCKPYIEAGDPDGRPDEEVADEYWRNHLARNDSIIVNLCQGQFRSMLVCPVCKKVSVTFDPFMYLSLPLPSTTMRTMTVTVLSTDGTTLPYPCTVTVPKCGRLKDLIQALSIACSLRNDERLLVAEIYNNCIIRYLEEPSDSLALIRDGDRLVAYRLSEDSKDCDTSSLVVFMHERVEK</sequence>
<dbReference type="InterPro" id="IPR038765">
    <property type="entry name" value="Papain-like_cys_pep_sf"/>
</dbReference>
<feature type="region of interest" description="Disordered" evidence="2">
    <location>
        <begin position="55"/>
        <end position="76"/>
    </location>
</feature>
<dbReference type="InterPro" id="IPR018200">
    <property type="entry name" value="USP_CS"/>
</dbReference>
<proteinExistence type="inferred from homology"/>
<feature type="domain" description="USP" evidence="3">
    <location>
        <begin position="169"/>
        <end position="421"/>
    </location>
</feature>
<organism evidence="4 5">
    <name type="scientific">Vitis vinifera</name>
    <name type="common">Grape</name>
    <dbReference type="NCBI Taxonomy" id="29760"/>
    <lineage>
        <taxon>Eukaryota</taxon>
        <taxon>Viridiplantae</taxon>
        <taxon>Streptophyta</taxon>
        <taxon>Embryophyta</taxon>
        <taxon>Tracheophyta</taxon>
        <taxon>Spermatophyta</taxon>
        <taxon>Magnoliopsida</taxon>
        <taxon>eudicotyledons</taxon>
        <taxon>Gunneridae</taxon>
        <taxon>Pentapetalae</taxon>
        <taxon>rosids</taxon>
        <taxon>Vitales</taxon>
        <taxon>Vitaceae</taxon>
        <taxon>Viteae</taxon>
        <taxon>Vitis</taxon>
    </lineage>
</organism>
<accession>A0A438CUJ9</accession>
<evidence type="ECO:0000256" key="1">
    <source>
        <dbReference type="ARBA" id="ARBA00009085"/>
    </source>
</evidence>
<dbReference type="Pfam" id="PF00443">
    <property type="entry name" value="UCH"/>
    <property type="match status" value="1"/>
</dbReference>
<feature type="compositionally biased region" description="Basic and acidic residues" evidence="2">
    <location>
        <begin position="55"/>
        <end position="66"/>
    </location>
</feature>
<dbReference type="GO" id="GO:0016579">
    <property type="term" value="P:protein deubiquitination"/>
    <property type="evidence" value="ECO:0007669"/>
    <property type="project" value="InterPro"/>
</dbReference>
<dbReference type="PROSITE" id="PS00972">
    <property type="entry name" value="USP_1"/>
    <property type="match status" value="1"/>
</dbReference>
<name>A0A438CUJ9_VITVI</name>
<dbReference type="EMBL" id="QGNW01001978">
    <property type="protein sequence ID" value="RVW26870.1"/>
    <property type="molecule type" value="Genomic_DNA"/>
</dbReference>
<protein>
    <submittedName>
        <fullName evidence="4">Ubiquitin carboxyl-terminal hydrolase 8</fullName>
    </submittedName>
</protein>
<dbReference type="InterPro" id="IPR028889">
    <property type="entry name" value="USP"/>
</dbReference>
<comment type="similarity">
    <text evidence="1">Belongs to the peptidase C19 family.</text>
</comment>
<evidence type="ECO:0000313" key="4">
    <source>
        <dbReference type="EMBL" id="RVW26870.1"/>
    </source>
</evidence>
<dbReference type="Proteomes" id="UP000288805">
    <property type="component" value="Unassembled WGS sequence"/>
</dbReference>
<dbReference type="Pfam" id="PF25242">
    <property type="entry name" value="Ubiquitin_UBP8"/>
    <property type="match status" value="1"/>
</dbReference>
<dbReference type="PANTHER" id="PTHR21646">
    <property type="entry name" value="UBIQUITIN CARBOXYL-TERMINAL HYDROLASE"/>
    <property type="match status" value="1"/>
</dbReference>
<dbReference type="SUPFAM" id="SSF54001">
    <property type="entry name" value="Cysteine proteinases"/>
    <property type="match status" value="1"/>
</dbReference>
<dbReference type="AlphaFoldDB" id="A0A438CUJ9"/>
<dbReference type="InterPro" id="IPR001394">
    <property type="entry name" value="Peptidase_C19_UCH"/>
</dbReference>
<dbReference type="InterPro" id="IPR057372">
    <property type="entry name" value="Ubiquitin_UBP8/5"/>
</dbReference>
<dbReference type="InterPro" id="IPR050185">
    <property type="entry name" value="Ub_carboxyl-term_hydrolase"/>
</dbReference>
<gene>
    <name evidence="4" type="primary">UBP8_1</name>
    <name evidence="4" type="ORF">CK203_110946</name>
</gene>
<comment type="caution">
    <text evidence="4">The sequence shown here is derived from an EMBL/GenBank/DDBJ whole genome shotgun (WGS) entry which is preliminary data.</text>
</comment>
<evidence type="ECO:0000313" key="5">
    <source>
        <dbReference type="Proteomes" id="UP000288805"/>
    </source>
</evidence>
<evidence type="ECO:0000256" key="2">
    <source>
        <dbReference type="SAM" id="MobiDB-lite"/>
    </source>
</evidence>
<dbReference type="PROSITE" id="PS50235">
    <property type="entry name" value="USP_3"/>
    <property type="match status" value="1"/>
</dbReference>
<dbReference type="GO" id="GO:0004843">
    <property type="term" value="F:cysteine-type deubiquitinase activity"/>
    <property type="evidence" value="ECO:0007669"/>
    <property type="project" value="InterPro"/>
</dbReference>
<dbReference type="PANTHER" id="PTHR21646:SF75">
    <property type="entry name" value="UBIQUITIN CARBOXYL-TERMINAL HYDROLASE"/>
    <property type="match status" value="1"/>
</dbReference>